<keyword evidence="2" id="KW-1185">Reference proteome</keyword>
<sequence>MSAGKHVVPRPNGEWAVRNSGAAKATKVFGTQAEAIKFGRSIARRDGVEFYVHRKDGTIRERDSYGRDPYPPKG</sequence>
<evidence type="ECO:0000313" key="2">
    <source>
        <dbReference type="Proteomes" id="UP001596152"/>
    </source>
</evidence>
<comment type="caution">
    <text evidence="1">The sequence shown here is derived from an EMBL/GenBank/DDBJ whole genome shotgun (WGS) entry which is preliminary data.</text>
</comment>
<gene>
    <name evidence="1" type="ORF">ACFPIE_06470</name>
</gene>
<name>A0ABW0FTF9_9CAUL</name>
<dbReference type="InterPro" id="IPR018691">
    <property type="entry name" value="DUF2188"/>
</dbReference>
<evidence type="ECO:0000313" key="1">
    <source>
        <dbReference type="EMBL" id="MFC5343553.1"/>
    </source>
</evidence>
<dbReference type="RefSeq" id="WP_374039339.1">
    <property type="nucleotide sequence ID" value="NZ_CP169082.1"/>
</dbReference>
<protein>
    <submittedName>
        <fullName evidence="1">DUF2188 domain-containing protein</fullName>
    </submittedName>
</protein>
<reference evidence="2" key="1">
    <citation type="journal article" date="2019" name="Int. J. Syst. Evol. Microbiol.">
        <title>The Global Catalogue of Microorganisms (GCM) 10K type strain sequencing project: providing services to taxonomists for standard genome sequencing and annotation.</title>
        <authorList>
            <consortium name="The Broad Institute Genomics Platform"/>
            <consortium name="The Broad Institute Genome Sequencing Center for Infectious Disease"/>
            <person name="Wu L."/>
            <person name="Ma J."/>
        </authorList>
    </citation>
    <scope>NUCLEOTIDE SEQUENCE [LARGE SCALE GENOMIC DNA]</scope>
    <source>
        <strain evidence="2">JCM 12125</strain>
    </source>
</reference>
<dbReference type="Proteomes" id="UP001596152">
    <property type="component" value="Unassembled WGS sequence"/>
</dbReference>
<dbReference type="Pfam" id="PF09954">
    <property type="entry name" value="DUF2188"/>
    <property type="match status" value="1"/>
</dbReference>
<proteinExistence type="predicted"/>
<accession>A0ABW0FTF9</accession>
<dbReference type="EMBL" id="JBHSLF010000014">
    <property type="protein sequence ID" value="MFC5343553.1"/>
    <property type="molecule type" value="Genomic_DNA"/>
</dbReference>
<organism evidence="1 2">
    <name type="scientific">Brevundimonas staleyi</name>
    <dbReference type="NCBI Taxonomy" id="74326"/>
    <lineage>
        <taxon>Bacteria</taxon>
        <taxon>Pseudomonadati</taxon>
        <taxon>Pseudomonadota</taxon>
        <taxon>Alphaproteobacteria</taxon>
        <taxon>Caulobacterales</taxon>
        <taxon>Caulobacteraceae</taxon>
        <taxon>Brevundimonas</taxon>
    </lineage>
</organism>